<sequence>MNIKRRLLIIPNDGGTGNHLNGVAKDIENTVSFFTSNEGGAWETSEIVRLPNRPLLSVVKTALYDARKTADYVLVIFTGHGYETPDGIIKFELNNLASISIGDIRSVISPVPLLIIGDCCRVIYKERIFEAKSQIRMFSHGGAVQPREYYRRQYDNALSALQPDAFQYGLSCSRDESSQDTSSGGLYLTSLYETAGRVASAELNDTSFIIRSFAYVHDRAEQAVSRNRYSQHPQRGGDSQSIFPFVVF</sequence>
<gene>
    <name evidence="1" type="ORF">E5358_08630</name>
</gene>
<comment type="caution">
    <text evidence="1">The sequence shown here is derived from an EMBL/GenBank/DDBJ whole genome shotgun (WGS) entry which is preliminary data.</text>
</comment>
<evidence type="ECO:0000313" key="2">
    <source>
        <dbReference type="Proteomes" id="UP000308886"/>
    </source>
</evidence>
<name>A0AC61QQ12_9BACT</name>
<dbReference type="EMBL" id="SRZC01000012">
    <property type="protein sequence ID" value="TGX82113.1"/>
    <property type="molecule type" value="Genomic_DNA"/>
</dbReference>
<accession>A0AC61QQ12</accession>
<protein>
    <submittedName>
        <fullName evidence="1">Uncharacterized protein</fullName>
    </submittedName>
</protein>
<keyword evidence="2" id="KW-1185">Reference proteome</keyword>
<reference evidence="1" key="1">
    <citation type="submission" date="2019-04" db="EMBL/GenBank/DDBJ databases">
        <title>Microbes associate with the intestines of laboratory mice.</title>
        <authorList>
            <person name="Navarre W."/>
            <person name="Wong E."/>
            <person name="Huang K."/>
            <person name="Tropini C."/>
            <person name="Ng K."/>
            <person name="Yu B."/>
        </authorList>
    </citation>
    <scope>NUCLEOTIDE SEQUENCE</scope>
    <source>
        <strain evidence="1">NM73_A23</strain>
    </source>
</reference>
<dbReference type="Proteomes" id="UP000308886">
    <property type="component" value="Unassembled WGS sequence"/>
</dbReference>
<organism evidence="1 2">
    <name type="scientific">Palleniella muris</name>
    <dbReference type="NCBI Taxonomy" id="3038145"/>
    <lineage>
        <taxon>Bacteria</taxon>
        <taxon>Pseudomonadati</taxon>
        <taxon>Bacteroidota</taxon>
        <taxon>Bacteroidia</taxon>
        <taxon>Bacteroidales</taxon>
        <taxon>Prevotellaceae</taxon>
        <taxon>Palleniella</taxon>
    </lineage>
</organism>
<proteinExistence type="predicted"/>
<evidence type="ECO:0000313" key="1">
    <source>
        <dbReference type="EMBL" id="TGX82113.1"/>
    </source>
</evidence>